<dbReference type="RefSeq" id="WP_091350959.1">
    <property type="nucleotide sequence ID" value="NZ_FOIF01000030.1"/>
</dbReference>
<sequence length="85" mass="9785">MLYLIVINNLRRRKMKMFLVLLGLIIGIATIVSVYGIVEVMKEEITRQFTEFGVNVIITPDSGGLTFSYGVVYQYLLPLEKEQRK</sequence>
<dbReference type="EMBL" id="FOIF01000030">
    <property type="protein sequence ID" value="SET00636.1"/>
    <property type="molecule type" value="Genomic_DNA"/>
</dbReference>
<reference evidence="3" key="1">
    <citation type="submission" date="2016-10" db="EMBL/GenBank/DDBJ databases">
        <authorList>
            <person name="Varghese N."/>
            <person name="Submissions S."/>
        </authorList>
    </citation>
    <scope>NUCLEOTIDE SEQUENCE [LARGE SCALE GENOMIC DNA]</scope>
    <source>
        <strain evidence="3">DSM 13577</strain>
    </source>
</reference>
<evidence type="ECO:0000313" key="2">
    <source>
        <dbReference type="EMBL" id="SET00636.1"/>
    </source>
</evidence>
<dbReference type="Proteomes" id="UP000243819">
    <property type="component" value="Unassembled WGS sequence"/>
</dbReference>
<dbReference type="STRING" id="1120990.SAMN03080614_103017"/>
<organism evidence="2 3">
    <name type="scientific">Anaerobranca gottschalkii DSM 13577</name>
    <dbReference type="NCBI Taxonomy" id="1120990"/>
    <lineage>
        <taxon>Bacteria</taxon>
        <taxon>Bacillati</taxon>
        <taxon>Bacillota</taxon>
        <taxon>Clostridia</taxon>
        <taxon>Eubacteriales</taxon>
        <taxon>Proteinivoracaceae</taxon>
        <taxon>Anaerobranca</taxon>
    </lineage>
</organism>
<dbReference type="AlphaFoldDB" id="A0A1I0B1M5"/>
<dbReference type="Pfam" id="PF12704">
    <property type="entry name" value="MacB_PCD"/>
    <property type="match status" value="1"/>
</dbReference>
<evidence type="ECO:0000313" key="3">
    <source>
        <dbReference type="Proteomes" id="UP000243819"/>
    </source>
</evidence>
<feature type="domain" description="MacB-like periplasmic core" evidence="1">
    <location>
        <begin position="18"/>
        <end position="64"/>
    </location>
</feature>
<dbReference type="OrthoDB" id="239678at2"/>
<keyword evidence="3" id="KW-1185">Reference proteome</keyword>
<name>A0A1I0B1M5_9FIRM</name>
<protein>
    <submittedName>
        <fullName evidence="2">MacB-like core domain-containing protein</fullName>
    </submittedName>
</protein>
<evidence type="ECO:0000259" key="1">
    <source>
        <dbReference type="Pfam" id="PF12704"/>
    </source>
</evidence>
<gene>
    <name evidence="2" type="ORF">SAMN03080614_103017</name>
</gene>
<accession>A0A1I0B1M5</accession>
<dbReference type="InterPro" id="IPR025857">
    <property type="entry name" value="MacB_PCD"/>
</dbReference>
<proteinExistence type="predicted"/>